<proteinExistence type="predicted"/>
<dbReference type="HOGENOM" id="CLU_108506_0_0_10"/>
<protein>
    <recommendedName>
        <fullName evidence="4">DoxX protein</fullName>
    </recommendedName>
</protein>
<reference evidence="2" key="1">
    <citation type="submission" date="2012-02" db="EMBL/GenBank/DDBJ databases">
        <title>The complete genome of Solitalea canadensis DSM 3403.</title>
        <authorList>
            <consortium name="US DOE Joint Genome Institute (JGI-PGF)"/>
            <person name="Lucas S."/>
            <person name="Copeland A."/>
            <person name="Lapidus A."/>
            <person name="Glavina del Rio T."/>
            <person name="Dalin E."/>
            <person name="Tice H."/>
            <person name="Bruce D."/>
            <person name="Goodwin L."/>
            <person name="Pitluck S."/>
            <person name="Peters L."/>
            <person name="Ovchinnikova G."/>
            <person name="Lu M."/>
            <person name="Kyrpides N."/>
            <person name="Mavromatis K."/>
            <person name="Ivanova N."/>
            <person name="Brettin T."/>
            <person name="Detter J.C."/>
            <person name="Han C."/>
            <person name="Larimer F."/>
            <person name="Land M."/>
            <person name="Hauser L."/>
            <person name="Markowitz V."/>
            <person name="Cheng J.-F."/>
            <person name="Hugenholtz P."/>
            <person name="Woyke T."/>
            <person name="Wu D."/>
            <person name="Spring S."/>
            <person name="Schroeder M."/>
            <person name="Kopitz M."/>
            <person name="Brambilla E."/>
            <person name="Klenk H.-P."/>
            <person name="Eisen J.A."/>
        </authorList>
    </citation>
    <scope>NUCLEOTIDE SEQUENCE</scope>
    <source>
        <strain evidence="2">DSM 3403</strain>
    </source>
</reference>
<dbReference type="OrthoDB" id="5524812at2"/>
<sequence>MTRLLFIIKQLKQKTIFQLFTIYTRYLLGCAFVIAAIGMGKIYGAHFPASGENNNFPGNAITQVFAVFSNSSVYWEFIGCSQIIAGALLMTQKFARLGSVVFLPIIANIFIITVAYGFRGTPIITGLMLLANIYLLVWEAPTLQYLVINPTPTTLPMHDYVKPKNSNLWIVTGLLLLITIVIGMRLIKIHTSIIMLICLGEGIIAFIFNLFMQSDKKSISFN</sequence>
<keyword evidence="1" id="KW-0812">Transmembrane</keyword>
<evidence type="ECO:0000313" key="3">
    <source>
        <dbReference type="Proteomes" id="UP000007590"/>
    </source>
</evidence>
<accession>H8KML8</accession>
<evidence type="ECO:0000256" key="1">
    <source>
        <dbReference type="SAM" id="Phobius"/>
    </source>
</evidence>
<feature type="transmembrane region" description="Helical" evidence="1">
    <location>
        <begin position="193"/>
        <end position="212"/>
    </location>
</feature>
<organism evidence="2 3">
    <name type="scientific">Solitalea canadensis (strain ATCC 29591 / DSM 3403 / JCM 21819 / LMG 8368 / NBRC 15130 / NCIMB 12057 / USAM 9D)</name>
    <name type="common">Flexibacter canadensis</name>
    <dbReference type="NCBI Taxonomy" id="929556"/>
    <lineage>
        <taxon>Bacteria</taxon>
        <taxon>Pseudomonadati</taxon>
        <taxon>Bacteroidota</taxon>
        <taxon>Sphingobacteriia</taxon>
        <taxon>Sphingobacteriales</taxon>
        <taxon>Sphingobacteriaceae</taxon>
        <taxon>Solitalea</taxon>
    </lineage>
</organism>
<dbReference type="EMBL" id="CP003349">
    <property type="protein sequence ID" value="AFD09009.1"/>
    <property type="molecule type" value="Genomic_DNA"/>
</dbReference>
<dbReference type="Proteomes" id="UP000007590">
    <property type="component" value="Chromosome"/>
</dbReference>
<dbReference type="KEGG" id="scn:Solca_4018"/>
<feature type="transmembrane region" description="Helical" evidence="1">
    <location>
        <begin position="20"/>
        <end position="43"/>
    </location>
</feature>
<gene>
    <name evidence="2" type="ordered locus">Solca_4018</name>
</gene>
<keyword evidence="1" id="KW-1133">Transmembrane helix</keyword>
<dbReference type="AlphaFoldDB" id="H8KML8"/>
<keyword evidence="3" id="KW-1185">Reference proteome</keyword>
<dbReference type="eggNOG" id="ENOG502Z8VK">
    <property type="taxonomic scope" value="Bacteria"/>
</dbReference>
<feature type="transmembrane region" description="Helical" evidence="1">
    <location>
        <begin position="168"/>
        <end position="187"/>
    </location>
</feature>
<evidence type="ECO:0000313" key="2">
    <source>
        <dbReference type="EMBL" id="AFD09009.1"/>
    </source>
</evidence>
<evidence type="ECO:0008006" key="4">
    <source>
        <dbReference type="Google" id="ProtNLM"/>
    </source>
</evidence>
<feature type="transmembrane region" description="Helical" evidence="1">
    <location>
        <begin position="124"/>
        <end position="147"/>
    </location>
</feature>
<name>H8KML8_SOLCM</name>
<feature type="transmembrane region" description="Helical" evidence="1">
    <location>
        <begin position="97"/>
        <end position="118"/>
    </location>
</feature>
<dbReference type="STRING" id="929556.Solca_4018"/>
<keyword evidence="1" id="KW-0472">Membrane</keyword>
<dbReference type="RefSeq" id="WP_014682232.1">
    <property type="nucleotide sequence ID" value="NC_017770.1"/>
</dbReference>